<evidence type="ECO:0000313" key="6">
    <source>
        <dbReference type="Proteomes" id="UP000477739"/>
    </source>
</evidence>
<keyword evidence="6" id="KW-1185">Reference proteome</keyword>
<dbReference type="PANTHER" id="PTHR37829:SF3">
    <property type="entry name" value="PROTEIN JAYE-RELATED"/>
    <property type="match status" value="1"/>
</dbReference>
<dbReference type="InterPro" id="IPR052399">
    <property type="entry name" value="Phage_Baseplate_Assmbl_Protein"/>
</dbReference>
<dbReference type="InterPro" id="IPR058531">
    <property type="entry name" value="Baseplate_J_M"/>
</dbReference>
<dbReference type="RefSeq" id="WP_155109037.1">
    <property type="nucleotide sequence ID" value="NZ_WMJZ01000020.1"/>
</dbReference>
<accession>A0A6L6IPL5</accession>
<evidence type="ECO:0000313" key="5">
    <source>
        <dbReference type="EMBL" id="MTH47466.1"/>
    </source>
</evidence>
<feature type="domain" description="Baseplate J-like central" evidence="3">
    <location>
        <begin position="192"/>
        <end position="257"/>
    </location>
</feature>
<gene>
    <name evidence="5" type="ORF">GJV78_14615</name>
</gene>
<sequence length="362" mass="38614">MTFPVPTIAESTARQLRDIQNALPGESIDTGTDSDYAVRANTVSAVADGLYAYQGWIVRQIFPDTADPENLELHARTRNIYRKKATRSAGSASITGTAGKVLPVGAQIRAEGISVNTTAVCTIGDDGTGVVAVRNTATGSATNKATAIAATLVSPPEGINSAVIVGPLTGGTDQETDTDLLARYLEVLRKPPAGGNQYDYKRWALEVDGVSSAYVAPLRRGLGTVDVAITSANDLPSQELIETVRAYIEDRRPVTAKDTLVVAPTKKPVDFEVQIKTNGLTIEQVKPLVADVITDFMSRLEPGQELVISQLETQISLISGVTDRKIISPSTNVEAVIDETTWEWLRPGDIAVKPFPQGNTGK</sequence>
<feature type="domain" description="Baseplate protein J-like barrel" evidence="2">
    <location>
        <begin position="93"/>
        <end position="171"/>
    </location>
</feature>
<dbReference type="Proteomes" id="UP000477739">
    <property type="component" value="Unassembled WGS sequence"/>
</dbReference>
<dbReference type="AlphaFoldDB" id="A0A6L6IPL5"/>
<dbReference type="Pfam" id="PF04865">
    <property type="entry name" value="Baseplate_J"/>
    <property type="match status" value="1"/>
</dbReference>
<reference evidence="5 6" key="1">
    <citation type="submission" date="2019-11" db="EMBL/GenBank/DDBJ databases">
        <title>Escherichia alba sp. nov. isolated from the gut of plastic-eating superworms Zophobas atratus.</title>
        <authorList>
            <person name="Yang Y."/>
        </authorList>
    </citation>
    <scope>NUCLEOTIDE SEQUENCE [LARGE SCALE GENOMIC DNA]</scope>
    <source>
        <strain evidence="6">BIT-B35</strain>
    </source>
</reference>
<dbReference type="EMBL" id="WMJZ01000020">
    <property type="protein sequence ID" value="MTH47466.1"/>
    <property type="molecule type" value="Genomic_DNA"/>
</dbReference>
<name>A0A6L6IPL5_9ENTR</name>
<comment type="similarity">
    <text evidence="1">Belongs to the Mu gp47/PBSX XkdT family.</text>
</comment>
<evidence type="ECO:0000259" key="3">
    <source>
        <dbReference type="Pfam" id="PF26078"/>
    </source>
</evidence>
<evidence type="ECO:0000259" key="2">
    <source>
        <dbReference type="Pfam" id="PF04865"/>
    </source>
</evidence>
<dbReference type="Pfam" id="PF26079">
    <property type="entry name" value="Baseplate_J_C"/>
    <property type="match status" value="1"/>
</dbReference>
<dbReference type="Pfam" id="PF26078">
    <property type="entry name" value="Baseplate_J_M"/>
    <property type="match status" value="1"/>
</dbReference>
<dbReference type="InterPro" id="IPR006949">
    <property type="entry name" value="Barrel_Baseplate_J-like"/>
</dbReference>
<feature type="domain" description="Baseplate J-like C-terminal" evidence="4">
    <location>
        <begin position="270"/>
        <end position="352"/>
    </location>
</feature>
<evidence type="ECO:0000259" key="4">
    <source>
        <dbReference type="Pfam" id="PF26079"/>
    </source>
</evidence>
<protein>
    <submittedName>
        <fullName evidence="5">Phage tail protein</fullName>
    </submittedName>
</protein>
<proteinExistence type="inferred from homology"/>
<dbReference type="OrthoDB" id="7565172at2"/>
<organism evidence="5 6">
    <name type="scientific">Intestinirhabdus alba</name>
    <dbReference type="NCBI Taxonomy" id="2899544"/>
    <lineage>
        <taxon>Bacteria</taxon>
        <taxon>Pseudomonadati</taxon>
        <taxon>Pseudomonadota</taxon>
        <taxon>Gammaproteobacteria</taxon>
        <taxon>Enterobacterales</taxon>
        <taxon>Enterobacteriaceae</taxon>
        <taxon>Intestinirhabdus</taxon>
    </lineage>
</organism>
<dbReference type="InterPro" id="IPR058530">
    <property type="entry name" value="Baseplate_J-like_C"/>
</dbReference>
<evidence type="ECO:0000256" key="1">
    <source>
        <dbReference type="ARBA" id="ARBA00038087"/>
    </source>
</evidence>
<comment type="caution">
    <text evidence="5">The sequence shown here is derived from an EMBL/GenBank/DDBJ whole genome shotgun (WGS) entry which is preliminary data.</text>
</comment>
<dbReference type="PANTHER" id="PTHR37829">
    <property type="entry name" value="PHAGE-LIKE ELEMENT PBSX PROTEIN XKDT"/>
    <property type="match status" value="1"/>
</dbReference>